<evidence type="ECO:0000313" key="2">
    <source>
        <dbReference type="Proteomes" id="UP000437748"/>
    </source>
</evidence>
<proteinExistence type="predicted"/>
<accession>A0A6N6VTG7</accession>
<dbReference type="AlphaFoldDB" id="A0A6N6VTG7"/>
<dbReference type="EMBL" id="WFLM01000003">
    <property type="protein sequence ID" value="KAB8039168.1"/>
    <property type="molecule type" value="Genomic_DNA"/>
</dbReference>
<comment type="caution">
    <text evidence="1">The sequence shown here is derived from an EMBL/GenBank/DDBJ whole genome shotgun (WGS) entry which is preliminary data.</text>
</comment>
<keyword evidence="2" id="KW-1185">Reference proteome</keyword>
<sequence length="99" mass="11560">MVKRSGAESKKTKPFLDIKIYEPVHKKFTIMRESESLLKMYTQFKNDQSELKNLSEDSIIDALIATLNNDADFVSWRKFNLSIEQKKQQTESIETENSI</sequence>
<dbReference type="OrthoDB" id="9859217at2"/>
<dbReference type="Proteomes" id="UP000437748">
    <property type="component" value="Unassembled WGS sequence"/>
</dbReference>
<gene>
    <name evidence="1" type="ORF">GCL60_09945</name>
</gene>
<evidence type="ECO:0000313" key="1">
    <source>
        <dbReference type="EMBL" id="KAB8039168.1"/>
    </source>
</evidence>
<name>A0A6N6VTG7_9BACT</name>
<dbReference type="RefSeq" id="WP_153420567.1">
    <property type="nucleotide sequence ID" value="NZ_WFLM01000003.1"/>
</dbReference>
<organism evidence="1 2">
    <name type="scientific">Silvanigrella paludirubra</name>
    <dbReference type="NCBI Taxonomy" id="2499159"/>
    <lineage>
        <taxon>Bacteria</taxon>
        <taxon>Pseudomonadati</taxon>
        <taxon>Bdellovibrionota</taxon>
        <taxon>Oligoflexia</taxon>
        <taxon>Silvanigrellales</taxon>
        <taxon>Silvanigrellaceae</taxon>
        <taxon>Silvanigrella</taxon>
    </lineage>
</organism>
<protein>
    <submittedName>
        <fullName evidence="1">Uncharacterized protein</fullName>
    </submittedName>
</protein>
<reference evidence="1 2" key="1">
    <citation type="submission" date="2019-10" db="EMBL/GenBank/DDBJ databases">
        <title>New species of Slilvanegrellaceae.</title>
        <authorList>
            <person name="Pitt A."/>
            <person name="Hahn M.W."/>
        </authorList>
    </citation>
    <scope>NUCLEOTIDE SEQUENCE [LARGE SCALE GENOMIC DNA]</scope>
    <source>
        <strain evidence="1 2">SP-Ram-0.45-NSY-1</strain>
    </source>
</reference>